<feature type="domain" description="PPM-type phosphatase" evidence="1">
    <location>
        <begin position="8"/>
        <end position="247"/>
    </location>
</feature>
<dbReference type="SMART" id="SM00332">
    <property type="entry name" value="PP2Cc"/>
    <property type="match status" value="1"/>
</dbReference>
<dbReference type="InterPro" id="IPR015655">
    <property type="entry name" value="PP2C"/>
</dbReference>
<evidence type="ECO:0000313" key="3">
    <source>
        <dbReference type="Proteomes" id="UP000254771"/>
    </source>
</evidence>
<gene>
    <name evidence="2" type="ORF">DIZ78_01405</name>
</gene>
<dbReference type="SUPFAM" id="SSF81606">
    <property type="entry name" value="PP2C-like"/>
    <property type="match status" value="1"/>
</dbReference>
<dbReference type="CDD" id="cd00143">
    <property type="entry name" value="PP2Cc"/>
    <property type="match status" value="1"/>
</dbReference>
<comment type="caution">
    <text evidence="2">The sequence shown here is derived from an EMBL/GenBank/DDBJ whole genome shotgun (WGS) entry which is preliminary data.</text>
</comment>
<dbReference type="Pfam" id="PF13672">
    <property type="entry name" value="PP2C_2"/>
    <property type="match status" value="1"/>
</dbReference>
<dbReference type="AlphaFoldDB" id="A0A370DTT5"/>
<name>A0A370DTT5_9GAMM</name>
<proteinExistence type="predicted"/>
<dbReference type="PANTHER" id="PTHR47992">
    <property type="entry name" value="PROTEIN PHOSPHATASE"/>
    <property type="match status" value="1"/>
</dbReference>
<accession>A0A370DTT5</accession>
<dbReference type="Proteomes" id="UP000254771">
    <property type="component" value="Unassembled WGS sequence"/>
</dbReference>
<dbReference type="PROSITE" id="PS51746">
    <property type="entry name" value="PPM_2"/>
    <property type="match status" value="1"/>
</dbReference>
<sequence>MVQAHKLDLAYRSETGPVRKSNQDTIGTDAAAGIVIVADGMGGANGGEIASQLAVDLLMQYFADDERNPVTESDHELQESLSVINNAILEAAEQMPELQGMGTTLVLGMFDENHLRYAHVGDSRLYRLRNGKLTPLTRDHSLIEDMIDKQVFSSPLEAIEAGVPRNILSKAFGTAPNVKAEISKTDIMAGDIYLFCSDGLTSIVSNKKIEDELLSTDKNLIKQVDDLIENACNNGGTDNISIVLVSIDKAA</sequence>
<evidence type="ECO:0000313" key="2">
    <source>
        <dbReference type="EMBL" id="RDH88615.1"/>
    </source>
</evidence>
<keyword evidence="3" id="KW-1185">Reference proteome</keyword>
<dbReference type="GO" id="GO:0004722">
    <property type="term" value="F:protein serine/threonine phosphatase activity"/>
    <property type="evidence" value="ECO:0007669"/>
    <property type="project" value="InterPro"/>
</dbReference>
<organism evidence="2 3">
    <name type="scientific">endosymbiont of Escarpia spicata</name>
    <dbReference type="NCBI Taxonomy" id="2200908"/>
    <lineage>
        <taxon>Bacteria</taxon>
        <taxon>Pseudomonadati</taxon>
        <taxon>Pseudomonadota</taxon>
        <taxon>Gammaproteobacteria</taxon>
        <taxon>sulfur-oxidizing symbionts</taxon>
    </lineage>
</organism>
<dbReference type="SMART" id="SM00331">
    <property type="entry name" value="PP2C_SIG"/>
    <property type="match status" value="1"/>
</dbReference>
<dbReference type="EMBL" id="QFXE01000001">
    <property type="protein sequence ID" value="RDH88615.1"/>
    <property type="molecule type" value="Genomic_DNA"/>
</dbReference>
<protein>
    <submittedName>
        <fullName evidence="2">Serine/threonine-protein phosphatase</fullName>
    </submittedName>
</protein>
<evidence type="ECO:0000259" key="1">
    <source>
        <dbReference type="PROSITE" id="PS51746"/>
    </source>
</evidence>
<dbReference type="Gene3D" id="3.60.40.10">
    <property type="entry name" value="PPM-type phosphatase domain"/>
    <property type="match status" value="1"/>
</dbReference>
<reference evidence="2 3" key="1">
    <citation type="journal article" date="2018" name="ISME J.">
        <title>Endosymbiont genomes yield clues of tubeworm success.</title>
        <authorList>
            <person name="Li Y."/>
            <person name="Liles M.R."/>
            <person name="Halanych K.M."/>
        </authorList>
    </citation>
    <scope>NUCLEOTIDE SEQUENCE [LARGE SCALE GENOMIC DNA]</scope>
    <source>
        <strain evidence="2">A1462</strain>
    </source>
</reference>
<dbReference type="InterPro" id="IPR036457">
    <property type="entry name" value="PPM-type-like_dom_sf"/>
</dbReference>
<dbReference type="InterPro" id="IPR001932">
    <property type="entry name" value="PPM-type_phosphatase-like_dom"/>
</dbReference>